<name>A0AAV1K3L0_9NEOP</name>
<proteinExistence type="predicted"/>
<accession>A0AAV1K3L0</accession>
<dbReference type="EMBL" id="CAVLEF010000280">
    <property type="protein sequence ID" value="CAK1555477.1"/>
    <property type="molecule type" value="Genomic_DNA"/>
</dbReference>
<protein>
    <submittedName>
        <fullName evidence="1">Uncharacterized protein</fullName>
    </submittedName>
</protein>
<evidence type="ECO:0000313" key="2">
    <source>
        <dbReference type="Proteomes" id="UP001497472"/>
    </source>
</evidence>
<organism evidence="1 2">
    <name type="scientific">Leptosia nina</name>
    <dbReference type="NCBI Taxonomy" id="320188"/>
    <lineage>
        <taxon>Eukaryota</taxon>
        <taxon>Metazoa</taxon>
        <taxon>Ecdysozoa</taxon>
        <taxon>Arthropoda</taxon>
        <taxon>Hexapoda</taxon>
        <taxon>Insecta</taxon>
        <taxon>Pterygota</taxon>
        <taxon>Neoptera</taxon>
        <taxon>Endopterygota</taxon>
        <taxon>Lepidoptera</taxon>
        <taxon>Glossata</taxon>
        <taxon>Ditrysia</taxon>
        <taxon>Papilionoidea</taxon>
        <taxon>Pieridae</taxon>
        <taxon>Pierinae</taxon>
        <taxon>Leptosia</taxon>
    </lineage>
</organism>
<evidence type="ECO:0000313" key="1">
    <source>
        <dbReference type="EMBL" id="CAK1555477.1"/>
    </source>
</evidence>
<keyword evidence="2" id="KW-1185">Reference proteome</keyword>
<sequence length="66" mass="7080">MVVRDAISSDPAERSCFKAVPSKAASASPHSEGLLSFCESSICNPDLYDTRFASPSSVNFQDAKPR</sequence>
<reference evidence="1 2" key="1">
    <citation type="submission" date="2023-11" db="EMBL/GenBank/DDBJ databases">
        <authorList>
            <person name="Okamura Y."/>
        </authorList>
    </citation>
    <scope>NUCLEOTIDE SEQUENCE [LARGE SCALE GENOMIC DNA]</scope>
</reference>
<dbReference type="AlphaFoldDB" id="A0AAV1K3L0"/>
<gene>
    <name evidence="1" type="ORF">LNINA_LOCUS14292</name>
</gene>
<comment type="caution">
    <text evidence="1">The sequence shown here is derived from an EMBL/GenBank/DDBJ whole genome shotgun (WGS) entry which is preliminary data.</text>
</comment>
<dbReference type="Proteomes" id="UP001497472">
    <property type="component" value="Unassembled WGS sequence"/>
</dbReference>